<dbReference type="OMA" id="TRQFHQF"/>
<feature type="domain" description="PucR C-terminal helix-turn-helix" evidence="1">
    <location>
        <begin position="235"/>
        <end position="283"/>
    </location>
</feature>
<dbReference type="PANTHER" id="PTHR33744">
    <property type="entry name" value="CARBOHYDRATE DIACID REGULATOR"/>
    <property type="match status" value="1"/>
</dbReference>
<dbReference type="Pfam" id="PF13556">
    <property type="entry name" value="HTH_30"/>
    <property type="match status" value="1"/>
</dbReference>
<dbReference type="PATRIC" id="fig|1398.26.peg.2820"/>
<gene>
    <name evidence="2" type="ORF">B4098_0406</name>
</gene>
<comment type="caution">
    <text evidence="2">The sequence shown here is derived from an EMBL/GenBank/DDBJ whole genome shotgun (WGS) entry which is preliminary data.</text>
</comment>
<evidence type="ECO:0000313" key="3">
    <source>
        <dbReference type="Proteomes" id="UP000075288"/>
    </source>
</evidence>
<dbReference type="AlphaFoldDB" id="A0A150K0B2"/>
<reference evidence="2 3" key="1">
    <citation type="submission" date="2016-01" db="EMBL/GenBank/DDBJ databases">
        <title>Genome Sequences of Twelve Sporeforming Bacillus Species Isolated from Foods.</title>
        <authorList>
            <person name="Berendsen E.M."/>
            <person name="Wells-Bennik M.H."/>
            <person name="Krawcyk A.O."/>
            <person name="De Jong A."/>
            <person name="Holsappel S."/>
            <person name="Eijlander R.T."/>
            <person name="Kuipers O.P."/>
        </authorList>
    </citation>
    <scope>NUCLEOTIDE SEQUENCE [LARGE SCALE GENOMIC DNA]</scope>
    <source>
        <strain evidence="2 3">B4098</strain>
    </source>
</reference>
<name>A0A150K0B2_HEYCO</name>
<proteinExistence type="predicted"/>
<dbReference type="PANTHER" id="PTHR33744:SF15">
    <property type="entry name" value="CARBOHYDRATE DIACID REGULATOR"/>
    <property type="match status" value="1"/>
</dbReference>
<accession>A0A150K0B2</accession>
<dbReference type="InterPro" id="IPR042070">
    <property type="entry name" value="PucR_C-HTH_sf"/>
</dbReference>
<sequence>MLDRLKTRYPNACIADEPIAAKPLLWFWMEEEKQYFGIDPGELTPEETMLLKTLFPKFRENAPGTASEASKWYDYLFLPDAEAPARGGVYRVTQFALAKEGPDVSGVQEAIKNMFVHDVLVIMTNQLEGMVIEEKSGTAAAEDDLEASIRAFEGDFYTPVLLYLGEFKEVAPLKRSFQFERRLFEFAKSRRKTSALFTAHSLLPLYLLSHLPEGEKGLLFQSLRRLFEEDREMGQTIKRYLENFANASLTAKQLFIHRNSLQYRIEKFEEKTGLDLKHFTDAIFAYFVCLETFDGNPRR</sequence>
<evidence type="ECO:0000313" key="2">
    <source>
        <dbReference type="EMBL" id="KYC63000.1"/>
    </source>
</evidence>
<dbReference type="Gene3D" id="1.10.10.2840">
    <property type="entry name" value="PucR C-terminal helix-turn-helix domain"/>
    <property type="match status" value="1"/>
</dbReference>
<dbReference type="InterPro" id="IPR025736">
    <property type="entry name" value="PucR_C-HTH_dom"/>
</dbReference>
<dbReference type="RefSeq" id="WP_013858701.1">
    <property type="nucleotide sequence ID" value="NZ_LQYG01000042.1"/>
</dbReference>
<dbReference type="InterPro" id="IPR051448">
    <property type="entry name" value="CdaR-like_regulators"/>
</dbReference>
<protein>
    <recommendedName>
        <fullName evidence="1">PucR C-terminal helix-turn-helix domain-containing protein</fullName>
    </recommendedName>
</protein>
<dbReference type="Proteomes" id="UP000075288">
    <property type="component" value="Unassembled WGS sequence"/>
</dbReference>
<evidence type="ECO:0000259" key="1">
    <source>
        <dbReference type="Pfam" id="PF13556"/>
    </source>
</evidence>
<dbReference type="EMBL" id="LQYG01000042">
    <property type="protein sequence ID" value="KYC63000.1"/>
    <property type="molecule type" value="Genomic_DNA"/>
</dbReference>
<organism evidence="2 3">
    <name type="scientific">Heyndrickxia coagulans</name>
    <name type="common">Weizmannia coagulans</name>
    <dbReference type="NCBI Taxonomy" id="1398"/>
    <lineage>
        <taxon>Bacteria</taxon>
        <taxon>Bacillati</taxon>
        <taxon>Bacillota</taxon>
        <taxon>Bacilli</taxon>
        <taxon>Bacillales</taxon>
        <taxon>Bacillaceae</taxon>
        <taxon>Heyndrickxia</taxon>
    </lineage>
</organism>